<dbReference type="RefSeq" id="WP_379679568.1">
    <property type="nucleotide sequence ID" value="NZ_JBHLWP010000011.1"/>
</dbReference>
<dbReference type="Pfam" id="PF12040">
    <property type="entry name" value="DUF3526"/>
    <property type="match status" value="1"/>
</dbReference>
<comment type="caution">
    <text evidence="2">The sequence shown here is derived from an EMBL/GenBank/DDBJ whole genome shotgun (WGS) entry which is preliminary data.</text>
</comment>
<evidence type="ECO:0000313" key="2">
    <source>
        <dbReference type="EMBL" id="MFC0252749.1"/>
    </source>
</evidence>
<keyword evidence="1" id="KW-0812">Transmembrane</keyword>
<keyword evidence="1" id="KW-1133">Transmembrane helix</keyword>
<dbReference type="InterPro" id="IPR021913">
    <property type="entry name" value="DUF3526"/>
</dbReference>
<feature type="transmembrane region" description="Helical" evidence="1">
    <location>
        <begin position="216"/>
        <end position="235"/>
    </location>
</feature>
<dbReference type="EMBL" id="JBHLWP010000011">
    <property type="protein sequence ID" value="MFC0252749.1"/>
    <property type="molecule type" value="Genomic_DNA"/>
</dbReference>
<feature type="transmembrane region" description="Helical" evidence="1">
    <location>
        <begin position="189"/>
        <end position="210"/>
    </location>
</feature>
<feature type="transmembrane region" description="Helical" evidence="1">
    <location>
        <begin position="430"/>
        <end position="448"/>
    </location>
</feature>
<keyword evidence="1" id="KW-0472">Membrane</keyword>
<name>A0ABV6FHE1_9BURK</name>
<feature type="transmembrane region" description="Helical" evidence="1">
    <location>
        <begin position="242"/>
        <end position="263"/>
    </location>
</feature>
<evidence type="ECO:0000256" key="1">
    <source>
        <dbReference type="SAM" id="Phobius"/>
    </source>
</evidence>
<proteinExistence type="predicted"/>
<reference evidence="2 3" key="1">
    <citation type="submission" date="2024-09" db="EMBL/GenBank/DDBJ databases">
        <authorList>
            <person name="Sun Q."/>
            <person name="Mori K."/>
        </authorList>
    </citation>
    <scope>NUCLEOTIDE SEQUENCE [LARGE SCALE GENOMIC DNA]</scope>
    <source>
        <strain evidence="2 3">CCM 7792</strain>
    </source>
</reference>
<protein>
    <submittedName>
        <fullName evidence="2">DUF3526 domain-containing protein</fullName>
    </submittedName>
</protein>
<dbReference type="Proteomes" id="UP001589773">
    <property type="component" value="Unassembled WGS sequence"/>
</dbReference>
<dbReference type="PANTHER" id="PTHR43471:SF1">
    <property type="entry name" value="ABC TRANSPORTER PERMEASE PROTEIN NOSY-RELATED"/>
    <property type="match status" value="1"/>
</dbReference>
<keyword evidence="3" id="KW-1185">Reference proteome</keyword>
<gene>
    <name evidence="2" type="ORF">ACFFJK_12700</name>
</gene>
<evidence type="ECO:0000313" key="3">
    <source>
        <dbReference type="Proteomes" id="UP001589773"/>
    </source>
</evidence>
<sequence>MKKPLLPALLLELRLVLHSRLATGAVVLLLLLSALSVWSGLQAVAAQRAALERVAASHQADLASVVKKYADGADAGSVAYATPHLTTNPPAPLAFAAFGQRDVQPFSLRVRLLGLHSQLYESETINPELAMAGRFDFAFLLVYLAPLFVIALMHDLVTGEREAGRLRLLSSLPTGTGGIWRRRVGLRFALVWLAALLPLAAGVGIAGAGAAALGQVALVATLYLAFWFGLAAWVAGRARSSAGSAAILLACLVGLTMIVPTAVDAAIARAVPVSKGVELALAQRQEVHNGWDLPKPLAFEKFFRNHPEWKDTPPVTGRFHWKWYYAMHQAGDEAVAPQVAQYRASMGAREDWTARAGLLLASVNVQVLLHRLAATDLQAQLAYQERIGGFHTQLRRFFYPYFFNEQPFGRADFARMPAYEAVTPEGSLPAGPLAALALLALLAGVLGMRRLNRVS</sequence>
<accession>A0ABV6FHE1</accession>
<organism evidence="2 3">
    <name type="scientific">Massilia consociata</name>
    <dbReference type="NCBI Taxonomy" id="760117"/>
    <lineage>
        <taxon>Bacteria</taxon>
        <taxon>Pseudomonadati</taxon>
        <taxon>Pseudomonadota</taxon>
        <taxon>Betaproteobacteria</taxon>
        <taxon>Burkholderiales</taxon>
        <taxon>Oxalobacteraceae</taxon>
        <taxon>Telluria group</taxon>
        <taxon>Massilia</taxon>
    </lineage>
</organism>
<feature type="transmembrane region" description="Helical" evidence="1">
    <location>
        <begin position="137"/>
        <end position="157"/>
    </location>
</feature>
<dbReference type="PANTHER" id="PTHR43471">
    <property type="entry name" value="ABC TRANSPORTER PERMEASE"/>
    <property type="match status" value="1"/>
</dbReference>